<dbReference type="Pfam" id="PF01979">
    <property type="entry name" value="Amidohydro_1"/>
    <property type="match status" value="1"/>
</dbReference>
<dbReference type="PANTHER" id="PTHR36842:SF1">
    <property type="entry name" value="PROTEIN TOLB"/>
    <property type="match status" value="1"/>
</dbReference>
<evidence type="ECO:0000313" key="4">
    <source>
        <dbReference type="Proteomes" id="UP000002774"/>
    </source>
</evidence>
<dbReference type="MEROPS" id="M38.980"/>
<dbReference type="Proteomes" id="UP000002774">
    <property type="component" value="Chromosome"/>
</dbReference>
<proteinExistence type="inferred from homology"/>
<accession>H1YEC8</accession>
<evidence type="ECO:0000313" key="3">
    <source>
        <dbReference type="EMBL" id="EHQ26191.1"/>
    </source>
</evidence>
<dbReference type="SUPFAM" id="SSF51556">
    <property type="entry name" value="Metallo-dependent hydrolases"/>
    <property type="match status" value="1"/>
</dbReference>
<dbReference type="InterPro" id="IPR011042">
    <property type="entry name" value="6-blade_b-propeller_TolB-like"/>
</dbReference>
<organism evidence="3 4">
    <name type="scientific">Mucilaginibacter paludis DSM 18603</name>
    <dbReference type="NCBI Taxonomy" id="714943"/>
    <lineage>
        <taxon>Bacteria</taxon>
        <taxon>Pseudomonadati</taxon>
        <taxon>Bacteroidota</taxon>
        <taxon>Sphingobacteriia</taxon>
        <taxon>Sphingobacteriales</taxon>
        <taxon>Sphingobacteriaceae</taxon>
        <taxon>Mucilaginibacter</taxon>
    </lineage>
</organism>
<dbReference type="HOGENOM" id="CLU_003547_0_0_10"/>
<dbReference type="AlphaFoldDB" id="H1YEC8"/>
<evidence type="ECO:0000259" key="2">
    <source>
        <dbReference type="Pfam" id="PF01979"/>
    </source>
</evidence>
<keyword evidence="4" id="KW-1185">Reference proteome</keyword>
<dbReference type="PANTHER" id="PTHR36842">
    <property type="entry name" value="PROTEIN TOLB HOMOLOG"/>
    <property type="match status" value="1"/>
</dbReference>
<sequence length="1075" mass="119834">MKTNILIRQIIVRISVLCLFVLFGSNNITAQENIVDPIAKFKSLPMGVGKTISFTTSEGSNMDVDISPNGKLILFTLLGDIYKLPITGGSATQITRGMAMNCSPVWSPDGKKIAYISDESGGYGLHIMDTTGKSKRLLTKAKLPLYARFNAPKWTPDGLAVSVDQMVYPLIGGEERLPDSNMPVDSFIGFSSDGLFMYYSDFDLNGNTIIIKYNRINSAKTIIYTARHKQDFSNVRVSPDGRWLTYIAEKLQRPTDSLMIYDISNKKERLLASLGIFSPGGLRHQHYSFSSDSKKLLIGYGGKIREISIESGEQKVIPFSANVNFDLVGEKIYNTHRLLHDSLKVNYIRDARRSPDGSTLIFSALEHIYTMSYPHGIPRTLVNQDQAQFHPTFSEDGKWVAYVTWSDNKGGQVWIVSSKGGNPVQITKISGQYSSPCFSPDGKYLIFVKGEPHLGGRETPGENGKLIRLSLKDKHCEQLADSISLYNNPVFSFDGKSVIYKPRQIDNSSVESKLVVKDLLTHKTSDFAVGIYDNESIKPLKSIPSPDEHYIVYLKNESLYLVPNLKLGSPQVIINSEMNLPIIRFAKSGFDPAWEDHGKKLSWSYGNKYFNIDPQKIIDAATSLLNANPSAKPDGQQFLDVDIPADQEIEVNLKVPKFFAKGTVALKNVRIISMKADEIIDNGTLIIEDGIIKSVGAANSIKIPNGAKVFDLSGKTVMPGLVDLHSHMPLPVEIYPQQYWGMLADLSYGVTTARDVSSSHDMFGYQELIEAGQMLGPRFYSVGWAIRPNTYPRLSKNEAEVVIENRKKMGATVIKQYVLSSRIQKQWLLNAARKQSLNVTNEGASDLLEQLAMIKDGSTGIEHNPDWGDIYDDVISLYAKSGVFLDPVFQYDSGKAYIDDSPRYYFELKYLRDTDSKFLRFTDKLKWAAVFKENLANKNRVDTINPTFIAESRYNTLMSKKGAKIVMGSHGEDLGVGAHFELWALQMGGMSNLEAIRAATLTGAEGLGVQNDIGSLEVGKIADLIILDKNPLDDIHNTRAIKYVMKDGILYDGNTLDITWPFKKKFCIKKFEANK</sequence>
<dbReference type="InterPro" id="IPR006680">
    <property type="entry name" value="Amidohydro-rel"/>
</dbReference>
<gene>
    <name evidence="3" type="ORF">Mucpa_2051</name>
</gene>
<dbReference type="EMBL" id="CM001403">
    <property type="protein sequence ID" value="EHQ26191.1"/>
    <property type="molecule type" value="Genomic_DNA"/>
</dbReference>
<dbReference type="InterPro" id="IPR011059">
    <property type="entry name" value="Metal-dep_hydrolase_composite"/>
</dbReference>
<name>H1YEC8_9SPHI</name>
<feature type="domain" description="Amidohydrolase-related" evidence="2">
    <location>
        <begin position="716"/>
        <end position="1048"/>
    </location>
</feature>
<comment type="similarity">
    <text evidence="1">Belongs to the TolB family.</text>
</comment>
<dbReference type="InterPro" id="IPR011659">
    <property type="entry name" value="WD40"/>
</dbReference>
<dbReference type="eggNOG" id="COG0823">
    <property type="taxonomic scope" value="Bacteria"/>
</dbReference>
<dbReference type="SUPFAM" id="SSF51338">
    <property type="entry name" value="Composite domain of metallo-dependent hydrolases"/>
    <property type="match status" value="1"/>
</dbReference>
<dbReference type="OrthoDB" id="9815657at2"/>
<dbReference type="InterPro" id="IPR032466">
    <property type="entry name" value="Metal_Hydrolase"/>
</dbReference>
<dbReference type="Gene3D" id="2.120.10.30">
    <property type="entry name" value="TolB, C-terminal domain"/>
    <property type="match status" value="3"/>
</dbReference>
<dbReference type="STRING" id="714943.Mucpa_2051"/>
<protein>
    <submittedName>
        <fullName evidence="3">Amidohydrolase</fullName>
    </submittedName>
</protein>
<dbReference type="RefSeq" id="WP_008506204.1">
    <property type="nucleotide sequence ID" value="NZ_CM001403.1"/>
</dbReference>
<dbReference type="Gene3D" id="2.30.40.10">
    <property type="entry name" value="Urease, subunit C, domain 1"/>
    <property type="match status" value="1"/>
</dbReference>
<dbReference type="Pfam" id="PF07676">
    <property type="entry name" value="PD40"/>
    <property type="match status" value="3"/>
</dbReference>
<dbReference type="SUPFAM" id="SSF82171">
    <property type="entry name" value="DPP6 N-terminal domain-like"/>
    <property type="match status" value="2"/>
</dbReference>
<dbReference type="GO" id="GO:0016810">
    <property type="term" value="F:hydrolase activity, acting on carbon-nitrogen (but not peptide) bonds"/>
    <property type="evidence" value="ECO:0007669"/>
    <property type="project" value="InterPro"/>
</dbReference>
<reference evidence="3" key="1">
    <citation type="submission" date="2011-09" db="EMBL/GenBank/DDBJ databases">
        <title>The permanent draft genome of Mucilaginibacter paludis DSM 18603.</title>
        <authorList>
            <consortium name="US DOE Joint Genome Institute (JGI-PGF)"/>
            <person name="Lucas S."/>
            <person name="Han J."/>
            <person name="Lapidus A."/>
            <person name="Bruce D."/>
            <person name="Goodwin L."/>
            <person name="Pitluck S."/>
            <person name="Peters L."/>
            <person name="Kyrpides N."/>
            <person name="Mavromatis K."/>
            <person name="Ivanova N."/>
            <person name="Mikhailova N."/>
            <person name="Held B."/>
            <person name="Detter J.C."/>
            <person name="Tapia R."/>
            <person name="Han C."/>
            <person name="Land M."/>
            <person name="Hauser L."/>
            <person name="Markowitz V."/>
            <person name="Cheng J.-F."/>
            <person name="Hugenholtz P."/>
            <person name="Woyke T."/>
            <person name="Wu D."/>
            <person name="Tindall B."/>
            <person name="Brambilla E."/>
            <person name="Klenk H.-P."/>
            <person name="Eisen J.A."/>
        </authorList>
    </citation>
    <scope>NUCLEOTIDE SEQUENCE [LARGE SCALE GENOMIC DNA]</scope>
    <source>
        <strain evidence="3">DSM 18603</strain>
    </source>
</reference>
<dbReference type="eggNOG" id="COG1228">
    <property type="taxonomic scope" value="Bacteria"/>
</dbReference>
<evidence type="ECO:0000256" key="1">
    <source>
        <dbReference type="ARBA" id="ARBA00009820"/>
    </source>
</evidence>
<dbReference type="Gene3D" id="3.20.20.140">
    <property type="entry name" value="Metal-dependent hydrolases"/>
    <property type="match status" value="1"/>
</dbReference>